<dbReference type="InterPro" id="IPR003953">
    <property type="entry name" value="FAD-dep_OxRdtase_2_FAD-bd"/>
</dbReference>
<evidence type="ECO:0000259" key="5">
    <source>
        <dbReference type="Pfam" id="PF00890"/>
    </source>
</evidence>
<accession>A0A2G3E621</accession>
<dbReference type="GO" id="GO:0008202">
    <property type="term" value="P:steroid metabolic process"/>
    <property type="evidence" value="ECO:0007669"/>
    <property type="project" value="UniProtKB-ARBA"/>
</dbReference>
<evidence type="ECO:0000256" key="4">
    <source>
        <dbReference type="ARBA" id="ARBA00023002"/>
    </source>
</evidence>
<evidence type="ECO:0000313" key="6">
    <source>
        <dbReference type="EMBL" id="PHU38719.1"/>
    </source>
</evidence>
<dbReference type="AlphaFoldDB" id="A0A2G3E621"/>
<evidence type="ECO:0000313" key="7">
    <source>
        <dbReference type="Proteomes" id="UP000224563"/>
    </source>
</evidence>
<name>A0A2G3E621_9FIRM</name>
<dbReference type="Gene3D" id="3.50.50.60">
    <property type="entry name" value="FAD/NAD(P)-binding domain"/>
    <property type="match status" value="2"/>
</dbReference>
<dbReference type="PANTHER" id="PTHR43400:SF10">
    <property type="entry name" value="3-OXOSTEROID 1-DEHYDROGENASE"/>
    <property type="match status" value="1"/>
</dbReference>
<protein>
    <submittedName>
        <fullName evidence="6">FAD-binding protein</fullName>
    </submittedName>
</protein>
<dbReference type="Proteomes" id="UP000224563">
    <property type="component" value="Unassembled WGS sequence"/>
</dbReference>
<dbReference type="InterPro" id="IPR027477">
    <property type="entry name" value="Succ_DH/fumarate_Rdtase_cat_sf"/>
</dbReference>
<dbReference type="InterPro" id="IPR050315">
    <property type="entry name" value="FAD-oxidoreductase_2"/>
</dbReference>
<keyword evidence="2" id="KW-0285">Flavoprotein</keyword>
<dbReference type="PANTHER" id="PTHR43400">
    <property type="entry name" value="FUMARATE REDUCTASE"/>
    <property type="match status" value="1"/>
</dbReference>
<dbReference type="RefSeq" id="WP_031545197.1">
    <property type="nucleotide sequence ID" value="NZ_JANSWH010000066.1"/>
</dbReference>
<dbReference type="Pfam" id="PF00890">
    <property type="entry name" value="FAD_binding_2"/>
    <property type="match status" value="1"/>
</dbReference>
<evidence type="ECO:0000256" key="3">
    <source>
        <dbReference type="ARBA" id="ARBA00022827"/>
    </source>
</evidence>
<sequence>MTNLTTDVVVVAAGLSGLAACVAAAEEGKEVIAVEKSNITGGAANMGMSPLAIGTKYQRAANFNMTPAEAWRKHMNFIHWNGDARLIKKYYEKTASTIEWLEDMGVEFCGLITAYAVNENERAYATAYPTAHCVKPEGGGAPGPRCAGAMIKKLTERANELGVKFMFETAGESIIMEDGKAVGVRAKGKDDEYEIRAKAVIIATGGFGDNPELIKERFGYEWGKDLFSFRIPGMKGDGIRMAWEAGAGHSKMMMELMYQCPDNMSVFSLDGAFRQPGLWVNKSGERFMNEDMAPNSTFTGNAIVSQPQNVGISIMDTKMIKKYKKNGPDLLDHVHGDRVFEDWDEVTEEALARGYQYLHKADTLEELAESIGVPVDKFLDTVEEYNDMCEAGWDDLFEKDRRFLYPIAKGPFYALEFYAGAYGTLGGIKINHMCEVVTQESETIPGLYAVGTDACAIYGDCYPFTFAGNTMGFCLNSGRMAGENASEYIDSL</sequence>
<keyword evidence="4" id="KW-0560">Oxidoreductase</keyword>
<proteinExistence type="predicted"/>
<organism evidence="6 7">
    <name type="scientific">Agathobacter ruminis</name>
    <dbReference type="NCBI Taxonomy" id="1712665"/>
    <lineage>
        <taxon>Bacteria</taxon>
        <taxon>Bacillati</taxon>
        <taxon>Bacillota</taxon>
        <taxon>Clostridia</taxon>
        <taxon>Lachnospirales</taxon>
        <taxon>Lachnospiraceae</taxon>
        <taxon>Agathobacter</taxon>
    </lineage>
</organism>
<dbReference type="SUPFAM" id="SSF51905">
    <property type="entry name" value="FAD/NAD(P)-binding domain"/>
    <property type="match status" value="1"/>
</dbReference>
<dbReference type="GO" id="GO:0033765">
    <property type="term" value="F:steroid dehydrogenase activity, acting on the CH-CH group of donors"/>
    <property type="evidence" value="ECO:0007669"/>
    <property type="project" value="UniProtKB-ARBA"/>
</dbReference>
<dbReference type="EMBL" id="PDYG01000003">
    <property type="protein sequence ID" value="PHU38719.1"/>
    <property type="molecule type" value="Genomic_DNA"/>
</dbReference>
<dbReference type="SUPFAM" id="SSF56425">
    <property type="entry name" value="Succinate dehydrogenase/fumarate reductase flavoprotein, catalytic domain"/>
    <property type="match status" value="1"/>
</dbReference>
<evidence type="ECO:0000256" key="1">
    <source>
        <dbReference type="ARBA" id="ARBA00001974"/>
    </source>
</evidence>
<dbReference type="InterPro" id="IPR036188">
    <property type="entry name" value="FAD/NAD-bd_sf"/>
</dbReference>
<comment type="caution">
    <text evidence="6">The sequence shown here is derived from an EMBL/GenBank/DDBJ whole genome shotgun (WGS) entry which is preliminary data.</text>
</comment>
<comment type="cofactor">
    <cofactor evidence="1">
        <name>FAD</name>
        <dbReference type="ChEBI" id="CHEBI:57692"/>
    </cofactor>
</comment>
<keyword evidence="7" id="KW-1185">Reference proteome</keyword>
<evidence type="ECO:0000256" key="2">
    <source>
        <dbReference type="ARBA" id="ARBA00022630"/>
    </source>
</evidence>
<feature type="domain" description="FAD-dependent oxidoreductase 2 FAD-binding" evidence="5">
    <location>
        <begin position="7"/>
        <end position="463"/>
    </location>
</feature>
<dbReference type="Gene3D" id="3.90.700.10">
    <property type="entry name" value="Succinate dehydrogenase/fumarate reductase flavoprotein, catalytic domain"/>
    <property type="match status" value="1"/>
</dbReference>
<reference evidence="6 7" key="2">
    <citation type="submission" date="2017-10" db="EMBL/GenBank/DDBJ databases">
        <authorList>
            <person name="Banno H."/>
            <person name="Chua N.-H."/>
        </authorList>
    </citation>
    <scope>NUCLEOTIDE SEQUENCE [LARGE SCALE GENOMIC DNA]</scope>
    <source>
        <strain evidence="6 7">JK623</strain>
    </source>
</reference>
<gene>
    <name evidence="6" type="ORF">CSX02_00820</name>
</gene>
<keyword evidence="3" id="KW-0274">FAD</keyword>
<reference evidence="6 7" key="1">
    <citation type="submission" date="2017-10" db="EMBL/GenBank/DDBJ databases">
        <title>Resolving the taxonomy of Roseburia spp., Eubacterium rectale and Agathobacter spp. through phylogenomic analysis.</title>
        <authorList>
            <person name="Sheridan P.O."/>
            <person name="Walker A.W."/>
            <person name="Duncan S.H."/>
            <person name="Scott K.P."/>
            <person name="Toole P.W.O."/>
            <person name="Luis P."/>
            <person name="Flint H.J."/>
        </authorList>
    </citation>
    <scope>NUCLEOTIDE SEQUENCE [LARGE SCALE GENOMIC DNA]</scope>
    <source>
        <strain evidence="6 7">JK623</strain>
    </source>
</reference>